<dbReference type="AlphaFoldDB" id="A0ABD0JPJ7"/>
<evidence type="ECO:0000256" key="1">
    <source>
        <dbReference type="SAM" id="MobiDB-lite"/>
    </source>
</evidence>
<dbReference type="EMBL" id="JACVVK020000370">
    <property type="protein sequence ID" value="KAK7476635.1"/>
    <property type="molecule type" value="Genomic_DNA"/>
</dbReference>
<evidence type="ECO:0000313" key="3">
    <source>
        <dbReference type="Proteomes" id="UP001519460"/>
    </source>
</evidence>
<accession>A0ABD0JPJ7</accession>
<evidence type="ECO:0000313" key="2">
    <source>
        <dbReference type="EMBL" id="KAK7476635.1"/>
    </source>
</evidence>
<gene>
    <name evidence="2" type="ORF">BaRGS_00032110</name>
</gene>
<feature type="region of interest" description="Disordered" evidence="1">
    <location>
        <begin position="64"/>
        <end position="84"/>
    </location>
</feature>
<feature type="compositionally biased region" description="Polar residues" evidence="1">
    <location>
        <begin position="65"/>
        <end position="77"/>
    </location>
</feature>
<organism evidence="2 3">
    <name type="scientific">Batillaria attramentaria</name>
    <dbReference type="NCBI Taxonomy" id="370345"/>
    <lineage>
        <taxon>Eukaryota</taxon>
        <taxon>Metazoa</taxon>
        <taxon>Spiralia</taxon>
        <taxon>Lophotrochozoa</taxon>
        <taxon>Mollusca</taxon>
        <taxon>Gastropoda</taxon>
        <taxon>Caenogastropoda</taxon>
        <taxon>Sorbeoconcha</taxon>
        <taxon>Cerithioidea</taxon>
        <taxon>Batillariidae</taxon>
        <taxon>Batillaria</taxon>
    </lineage>
</organism>
<comment type="caution">
    <text evidence="2">The sequence shown here is derived from an EMBL/GenBank/DDBJ whole genome shotgun (WGS) entry which is preliminary data.</text>
</comment>
<keyword evidence="3" id="KW-1185">Reference proteome</keyword>
<sequence>MFFSSRCFLSWFSFKSPATDVTKRLTQRRRKHQHCGKQREKKSLRQLRFVENFVLKHRQQPAKGLNQNVVTKASDGNQYDETEA</sequence>
<proteinExistence type="predicted"/>
<protein>
    <recommendedName>
        <fullName evidence="4">Secreted protein</fullName>
    </recommendedName>
</protein>
<dbReference type="Proteomes" id="UP001519460">
    <property type="component" value="Unassembled WGS sequence"/>
</dbReference>
<evidence type="ECO:0008006" key="4">
    <source>
        <dbReference type="Google" id="ProtNLM"/>
    </source>
</evidence>
<name>A0ABD0JPJ7_9CAEN</name>
<reference evidence="2 3" key="1">
    <citation type="journal article" date="2023" name="Sci. Data">
        <title>Genome assembly of the Korean intertidal mud-creeper Batillaria attramentaria.</title>
        <authorList>
            <person name="Patra A.K."/>
            <person name="Ho P.T."/>
            <person name="Jun S."/>
            <person name="Lee S.J."/>
            <person name="Kim Y."/>
            <person name="Won Y.J."/>
        </authorList>
    </citation>
    <scope>NUCLEOTIDE SEQUENCE [LARGE SCALE GENOMIC DNA]</scope>
    <source>
        <strain evidence="2">Wonlab-2016</strain>
    </source>
</reference>